<evidence type="ECO:0000313" key="1">
    <source>
        <dbReference type="EMBL" id="GAA3508975.1"/>
    </source>
</evidence>
<evidence type="ECO:0000313" key="2">
    <source>
        <dbReference type="Proteomes" id="UP001500459"/>
    </source>
</evidence>
<comment type="caution">
    <text evidence="1">The sequence shown here is derived from an EMBL/GenBank/DDBJ whole genome shotgun (WGS) entry which is preliminary data.</text>
</comment>
<gene>
    <name evidence="1" type="ORF">GCM10022393_21210</name>
</gene>
<protein>
    <submittedName>
        <fullName evidence="1">Uncharacterized protein</fullName>
    </submittedName>
</protein>
<organism evidence="1 2">
    <name type="scientific">Aquimarina addita</name>
    <dbReference type="NCBI Taxonomy" id="870485"/>
    <lineage>
        <taxon>Bacteria</taxon>
        <taxon>Pseudomonadati</taxon>
        <taxon>Bacteroidota</taxon>
        <taxon>Flavobacteriia</taxon>
        <taxon>Flavobacteriales</taxon>
        <taxon>Flavobacteriaceae</taxon>
        <taxon>Aquimarina</taxon>
    </lineage>
</organism>
<reference evidence="2" key="1">
    <citation type="journal article" date="2019" name="Int. J. Syst. Evol. Microbiol.">
        <title>The Global Catalogue of Microorganisms (GCM) 10K type strain sequencing project: providing services to taxonomists for standard genome sequencing and annotation.</title>
        <authorList>
            <consortium name="The Broad Institute Genomics Platform"/>
            <consortium name="The Broad Institute Genome Sequencing Center for Infectious Disease"/>
            <person name="Wu L."/>
            <person name="Ma J."/>
        </authorList>
    </citation>
    <scope>NUCLEOTIDE SEQUENCE [LARGE SCALE GENOMIC DNA]</scope>
    <source>
        <strain evidence="2">JCM 17106</strain>
    </source>
</reference>
<dbReference type="Proteomes" id="UP001500459">
    <property type="component" value="Unassembled WGS sequence"/>
</dbReference>
<proteinExistence type="predicted"/>
<accession>A0ABP6ULB7</accession>
<sequence length="169" mass="20073">MKNKGNDIELVQKYYNELNNSNYSKISQLVGDSITLSEGGYYMNFSENDYYRFFQWDSVFSPTYKVLEINQKNNTIEVTISKLCDRIQFLNEKPTTAKEIFEIREHQITTITTTELNFDYKLWDLKKNKIISWIKLNHPELDGFIYDQTKNGAQKYLKAIALYNKFNKL</sequence>
<keyword evidence="2" id="KW-1185">Reference proteome</keyword>
<dbReference type="EMBL" id="BAABCW010000007">
    <property type="protein sequence ID" value="GAA3508975.1"/>
    <property type="molecule type" value="Genomic_DNA"/>
</dbReference>
<name>A0ABP6ULB7_9FLAO</name>